<organism evidence="1 2">
    <name type="scientific">Bilophila wadsworthia (strain 3_1_6)</name>
    <dbReference type="NCBI Taxonomy" id="563192"/>
    <lineage>
        <taxon>Bacteria</taxon>
        <taxon>Pseudomonadati</taxon>
        <taxon>Thermodesulfobacteriota</taxon>
        <taxon>Desulfovibrionia</taxon>
        <taxon>Desulfovibrionales</taxon>
        <taxon>Desulfovibrionaceae</taxon>
        <taxon>Bilophila</taxon>
    </lineage>
</organism>
<proteinExistence type="predicted"/>
<sequence>MGKGMNTLKPIKDATTSFSRSVLGTLLFAFGLFLCSSFSAQAHIDNDVSRQFEALLEAAPSADVFKAQHSELEGNDIGPQLQRFDAVDEDSALVEASSGWRQLDAALARSERNLFASISETLNGNISQTTARTPKSVTDKPLPHSSGYAAALVSAPVLPQISVTPVALPIGTPLCFLPAERGLVSYPTPPPYGC</sequence>
<dbReference type="AlphaFoldDB" id="E5Y938"/>
<dbReference type="EMBL" id="ADCP02000001">
    <property type="protein sequence ID" value="EFV43463.1"/>
    <property type="molecule type" value="Genomic_DNA"/>
</dbReference>
<reference evidence="1 2" key="1">
    <citation type="submission" date="2010-10" db="EMBL/GenBank/DDBJ databases">
        <authorList>
            <consortium name="The Broad Institute Genome Sequencing Platform"/>
            <person name="Ward D."/>
            <person name="Earl A."/>
            <person name="Feldgarden M."/>
            <person name="Young S.K."/>
            <person name="Gargeya S."/>
            <person name="Zeng Q."/>
            <person name="Alvarado L."/>
            <person name="Berlin A."/>
            <person name="Bochicchio J."/>
            <person name="Chapman S.B."/>
            <person name="Chen Z."/>
            <person name="Freedman E."/>
            <person name="Gellesch M."/>
            <person name="Goldberg J."/>
            <person name="Griggs A."/>
            <person name="Gujja S."/>
            <person name="Heilman E."/>
            <person name="Heiman D."/>
            <person name="Howarth C."/>
            <person name="Mehta T."/>
            <person name="Neiman D."/>
            <person name="Pearson M."/>
            <person name="Roberts A."/>
            <person name="Saif S."/>
            <person name="Shea T."/>
            <person name="Shenoy N."/>
            <person name="Sisk P."/>
            <person name="Stolte C."/>
            <person name="Sykes S."/>
            <person name="White J."/>
            <person name="Yandava C."/>
            <person name="Allen-Vercoe E."/>
            <person name="Sibley C."/>
            <person name="Ambrose C.E."/>
            <person name="Strauss J."/>
            <person name="Daigneault M."/>
            <person name="Haas B."/>
            <person name="Nusbaum C."/>
            <person name="Birren B."/>
        </authorList>
    </citation>
    <scope>NUCLEOTIDE SEQUENCE [LARGE SCALE GENOMIC DNA]</scope>
    <source>
        <strain evidence="1 2">3_1_6</strain>
    </source>
</reference>
<name>E5Y938_BILW3</name>
<keyword evidence="2" id="KW-1185">Reference proteome</keyword>
<comment type="caution">
    <text evidence="1">The sequence shown here is derived from an EMBL/GenBank/DDBJ whole genome shotgun (WGS) entry which is preliminary data.</text>
</comment>
<protein>
    <submittedName>
        <fullName evidence="1">Uncharacterized protein</fullName>
    </submittedName>
</protein>
<dbReference type="STRING" id="563192.HMPREF0179_02706"/>
<gene>
    <name evidence="1" type="ORF">HMPREF0179_02706</name>
</gene>
<evidence type="ECO:0000313" key="1">
    <source>
        <dbReference type="EMBL" id="EFV43463.1"/>
    </source>
</evidence>
<accession>E5Y938</accession>
<reference evidence="1 2" key="2">
    <citation type="submission" date="2013-04" db="EMBL/GenBank/DDBJ databases">
        <title>The Genome Sequence of Bilophila wadsworthia 3_1_6.</title>
        <authorList>
            <consortium name="The Broad Institute Genomics Platform"/>
            <person name="Earl A."/>
            <person name="Ward D."/>
            <person name="Feldgarden M."/>
            <person name="Gevers D."/>
            <person name="Sibley C."/>
            <person name="Strauss J."/>
            <person name="Allen-Vercoe E."/>
            <person name="Walker B."/>
            <person name="Young S."/>
            <person name="Zeng Q."/>
            <person name="Gargeya S."/>
            <person name="Fitzgerald M."/>
            <person name="Haas B."/>
            <person name="Abouelleil A."/>
            <person name="Allen A.W."/>
            <person name="Alvarado L."/>
            <person name="Arachchi H.M."/>
            <person name="Berlin A.M."/>
            <person name="Chapman S.B."/>
            <person name="Gainer-Dewar J."/>
            <person name="Goldberg J."/>
            <person name="Griggs A."/>
            <person name="Gujja S."/>
            <person name="Hansen M."/>
            <person name="Howarth C."/>
            <person name="Imamovic A."/>
            <person name="Ireland A."/>
            <person name="Larimer J."/>
            <person name="McCowan C."/>
            <person name="Murphy C."/>
            <person name="Pearson M."/>
            <person name="Poon T.W."/>
            <person name="Priest M."/>
            <person name="Roberts A."/>
            <person name="Saif S."/>
            <person name="Shea T."/>
            <person name="Sisk P."/>
            <person name="Sykes S."/>
            <person name="Wortman J."/>
            <person name="Nusbaum C."/>
            <person name="Birren B."/>
        </authorList>
    </citation>
    <scope>NUCLEOTIDE SEQUENCE [LARGE SCALE GENOMIC DNA]</scope>
    <source>
        <strain evidence="1 2">3_1_6</strain>
    </source>
</reference>
<evidence type="ECO:0000313" key="2">
    <source>
        <dbReference type="Proteomes" id="UP000006034"/>
    </source>
</evidence>
<dbReference type="Proteomes" id="UP000006034">
    <property type="component" value="Unassembled WGS sequence"/>
</dbReference>
<dbReference type="HOGENOM" id="CLU_1400101_0_0_7"/>